<keyword evidence="4 11" id="KW-0812">Transmembrane</keyword>
<evidence type="ECO:0000313" key="13">
    <source>
        <dbReference type="EMBL" id="VFU33194.1"/>
    </source>
</evidence>
<feature type="repeat" description="PPR" evidence="10">
    <location>
        <begin position="482"/>
        <end position="516"/>
    </location>
</feature>
<sequence length="804" mass="91299">MSLNRANPTTTSMKWRTQIRQNLLVFQISSILLQRHNWVSLLQNLNLSTKLTPSLFNQILHKTQTNPQISLHFFNWVQTNLKLKPDLRSQCHIINICVNSGLTLPVRPIMDSLVKTHPASVLGEAMIDSCRGKSLKSGALSFVLECYSHKGLFMESLEIFLKMRGNGFIASGTACNAILDVLQRENKIKLAWRFYCAMIKDGVLPDKLTWSLIAQILCKDGNFERIVKFLDMGIYNSVLYNGVIDRCSKRGDFEAAFERLNQMCERKLDPGFSTYSAILDGACKHGNEEVIERVMDIMAEKGLLPKCPLSQCDLVIQKFSDLCRMNVATMFFKRACDEKIGLQDATYGCMLKALSKEERVKEAIALYHSISEKEIRVKDSTYHAFLDLLCEDQYEQGYEILGDMMRRGFRPGTTGLSKFISLLSRKRRWREVEDLLDVVLEKGLLPDSSCCCSLVEHYCSRRQIDKAVALHNKMEKVQASLDVATYNILLNGLAKNGRIEEVVRVFDYMEGLKLLISRFLTSAKPPRPYSLLIFFDAEQFHSKPELHLQDLYTQYSLVSSSFIANNDVSAASSLFFCDIEFKESQKSFSLFGVNSLPHIRLVGPNVKNLQDSEVMDQGGFSRMAESMSEFVESRTKLNVGPIHRPPTVSKNQIAFLVVIVFIWVRFFIKNVATKDTILHDWRVWLLGAVFVYFFSVSGGMFNIIRKMPLFLVDRNDPSKLVFFHQGSGMQLGGEGFAVGFLYTTVGLLLGVVTHLLVRVNNRSAQQVVMGVALVVSFWAVKKVVSLDNWKTGYGVHAFWPTSWR</sequence>
<feature type="repeat" description="PPR" evidence="10">
    <location>
        <begin position="343"/>
        <end position="377"/>
    </location>
</feature>
<keyword evidence="5" id="KW-0732">Signal</keyword>
<feature type="repeat" description="PPR" evidence="10">
    <location>
        <begin position="271"/>
        <end position="305"/>
    </location>
</feature>
<evidence type="ECO:0000256" key="4">
    <source>
        <dbReference type="ARBA" id="ARBA00022692"/>
    </source>
</evidence>
<evidence type="ECO:0000256" key="3">
    <source>
        <dbReference type="ARBA" id="ARBA00009561"/>
    </source>
</evidence>
<keyword evidence="7" id="KW-0256">Endoplasmic reticulum</keyword>
<comment type="similarity">
    <text evidence="3">Belongs to the OST3/OST6 family.</text>
</comment>
<dbReference type="AlphaFoldDB" id="A0A6N2KZ16"/>
<feature type="transmembrane region" description="Helical" evidence="11">
    <location>
        <begin position="736"/>
        <end position="757"/>
    </location>
</feature>
<feature type="transmembrane region" description="Helical" evidence="11">
    <location>
        <begin position="653"/>
        <end position="671"/>
    </location>
</feature>
<evidence type="ECO:0000256" key="6">
    <source>
        <dbReference type="ARBA" id="ARBA00022737"/>
    </source>
</evidence>
<gene>
    <name evidence="13" type="ORF">SVIM_LOCUS150305</name>
</gene>
<evidence type="ECO:0000259" key="12">
    <source>
        <dbReference type="Pfam" id="PF17177"/>
    </source>
</evidence>
<comment type="subcellular location">
    <subcellularLocation>
        <location evidence="2">Endoplasmic reticulum membrane</location>
        <topology evidence="2">Multi-pass membrane protein</topology>
    </subcellularLocation>
</comment>
<name>A0A6N2KZ16_SALVM</name>
<protein>
    <recommendedName>
        <fullName evidence="12">PROP1-like PPR domain-containing protein</fullName>
    </recommendedName>
</protein>
<evidence type="ECO:0000256" key="1">
    <source>
        <dbReference type="ARBA" id="ARBA00002791"/>
    </source>
</evidence>
<dbReference type="NCBIfam" id="TIGR00756">
    <property type="entry name" value="PPR"/>
    <property type="match status" value="4"/>
</dbReference>
<dbReference type="EMBL" id="CAADRP010000890">
    <property type="protein sequence ID" value="VFU33194.1"/>
    <property type="molecule type" value="Genomic_DNA"/>
</dbReference>
<evidence type="ECO:0000256" key="11">
    <source>
        <dbReference type="SAM" id="Phobius"/>
    </source>
</evidence>
<dbReference type="Gene3D" id="1.25.40.10">
    <property type="entry name" value="Tetratricopeptide repeat domain"/>
    <property type="match status" value="3"/>
</dbReference>
<dbReference type="PANTHER" id="PTHR12692">
    <property type="entry name" value="DOLICHYL-DIPHOSPHOOLIGOSACCHARIDE--PROTEIN GLYCOSYLTRANSFERASE-RELATED"/>
    <property type="match status" value="1"/>
</dbReference>
<evidence type="ECO:0000256" key="9">
    <source>
        <dbReference type="ARBA" id="ARBA00023136"/>
    </source>
</evidence>
<dbReference type="PANTHER" id="PTHR12692:SF0">
    <property type="entry name" value="GH11935P"/>
    <property type="match status" value="1"/>
</dbReference>
<feature type="repeat" description="PPR" evidence="10">
    <location>
        <begin position="171"/>
        <end position="205"/>
    </location>
</feature>
<evidence type="ECO:0000256" key="5">
    <source>
        <dbReference type="ARBA" id="ARBA00022729"/>
    </source>
</evidence>
<comment type="function">
    <text evidence="1">Subunit of the oligosaccharyl transferase (OST) complex that catalyzes the initial transfer of a defined glycan (Glc(3)Man(9)GlcNAc(2) in eukaryotes) from the lipid carrier dolichol-pyrophosphate to an asparagine residue within an Asn-X-Ser/Thr consensus motif in nascent polypeptide chains, the first step in protein N-glycosylation. N-glycosylation occurs cotranslationally and the complex associates with the Sec61 complex at the channel-forming translocon complex that mediates protein translocation across the endoplasmic reticulum (ER). All subunits are required for a maximal enzyme activity.</text>
</comment>
<dbReference type="InterPro" id="IPR011990">
    <property type="entry name" value="TPR-like_helical_dom_sf"/>
</dbReference>
<feature type="repeat" description="PPR" evidence="10">
    <location>
        <begin position="236"/>
        <end position="270"/>
    </location>
</feature>
<evidence type="ECO:0000256" key="7">
    <source>
        <dbReference type="ARBA" id="ARBA00022824"/>
    </source>
</evidence>
<accession>A0A6N2KZ16</accession>
<feature type="domain" description="PROP1-like PPR" evidence="12">
    <location>
        <begin position="345"/>
        <end position="508"/>
    </location>
</feature>
<dbReference type="PROSITE" id="PS51375">
    <property type="entry name" value="PPR"/>
    <property type="match status" value="5"/>
</dbReference>
<dbReference type="Pfam" id="PF17177">
    <property type="entry name" value="PPR_long"/>
    <property type="match status" value="1"/>
</dbReference>
<evidence type="ECO:0000256" key="10">
    <source>
        <dbReference type="PROSITE-ProRule" id="PRU00708"/>
    </source>
</evidence>
<dbReference type="Pfam" id="PF13041">
    <property type="entry name" value="PPR_2"/>
    <property type="match status" value="2"/>
</dbReference>
<dbReference type="GO" id="GO:0018279">
    <property type="term" value="P:protein N-linked glycosylation via asparagine"/>
    <property type="evidence" value="ECO:0007669"/>
    <property type="project" value="TreeGrafter"/>
</dbReference>
<evidence type="ECO:0000256" key="2">
    <source>
        <dbReference type="ARBA" id="ARBA00004477"/>
    </source>
</evidence>
<keyword evidence="6" id="KW-0677">Repeat</keyword>
<dbReference type="InterPro" id="IPR002885">
    <property type="entry name" value="PPR_rpt"/>
</dbReference>
<organism evidence="13">
    <name type="scientific">Salix viminalis</name>
    <name type="common">Common osier</name>
    <name type="synonym">Basket willow</name>
    <dbReference type="NCBI Taxonomy" id="40686"/>
    <lineage>
        <taxon>Eukaryota</taxon>
        <taxon>Viridiplantae</taxon>
        <taxon>Streptophyta</taxon>
        <taxon>Embryophyta</taxon>
        <taxon>Tracheophyta</taxon>
        <taxon>Spermatophyta</taxon>
        <taxon>Magnoliopsida</taxon>
        <taxon>eudicotyledons</taxon>
        <taxon>Gunneridae</taxon>
        <taxon>Pentapetalae</taxon>
        <taxon>rosids</taxon>
        <taxon>fabids</taxon>
        <taxon>Malpighiales</taxon>
        <taxon>Salicaceae</taxon>
        <taxon>Saliceae</taxon>
        <taxon>Salix</taxon>
    </lineage>
</organism>
<dbReference type="InterPro" id="IPR033443">
    <property type="entry name" value="PROP1-like_PPR_dom"/>
</dbReference>
<dbReference type="GO" id="GO:0008250">
    <property type="term" value="C:oligosaccharyltransferase complex"/>
    <property type="evidence" value="ECO:0007669"/>
    <property type="project" value="TreeGrafter"/>
</dbReference>
<dbReference type="Pfam" id="PF01535">
    <property type="entry name" value="PPR"/>
    <property type="match status" value="1"/>
</dbReference>
<keyword evidence="9 11" id="KW-0472">Membrane</keyword>
<dbReference type="InterPro" id="IPR021149">
    <property type="entry name" value="OligosaccharylTrfase_OST3/OST6"/>
</dbReference>
<keyword evidence="8 11" id="KW-1133">Transmembrane helix</keyword>
<evidence type="ECO:0000256" key="8">
    <source>
        <dbReference type="ARBA" id="ARBA00022989"/>
    </source>
</evidence>
<feature type="transmembrane region" description="Helical" evidence="11">
    <location>
        <begin position="683"/>
        <end position="704"/>
    </location>
</feature>
<reference evidence="13" key="1">
    <citation type="submission" date="2019-03" db="EMBL/GenBank/DDBJ databases">
        <authorList>
            <person name="Mank J."/>
            <person name="Almeida P."/>
        </authorList>
    </citation>
    <scope>NUCLEOTIDE SEQUENCE</scope>
    <source>
        <strain evidence="13">78183</strain>
    </source>
</reference>
<dbReference type="Pfam" id="PF04756">
    <property type="entry name" value="OST3_OST6"/>
    <property type="match status" value="1"/>
</dbReference>
<proteinExistence type="inferred from homology"/>